<dbReference type="PATRIC" id="fig|92706.3.peg.830"/>
<dbReference type="GeneID" id="1018744"/>
<dbReference type="HOGENOM" id="CLU_828234_0_0_11"/>
<reference evidence="1 2" key="1">
    <citation type="submission" date="2015-04" db="EMBL/GenBank/DDBJ databases">
        <title>Complete Genome Sequence of Brevibacterium flavum ATCC 15168.</title>
        <authorList>
            <person name="Ahn J."/>
            <person name="Park G."/>
            <person name="Jeon W."/>
            <person name="Jang Y."/>
            <person name="Jang M."/>
            <person name="Lee H."/>
            <person name="Lee H."/>
        </authorList>
    </citation>
    <scope>NUCLEOTIDE SEQUENCE [LARGE SCALE GENOMIC DNA]</scope>
    <source>
        <strain evidence="1 2">ATCC 15168</strain>
    </source>
</reference>
<dbReference type="InterPro" id="IPR046348">
    <property type="entry name" value="SIS_dom_sf"/>
</dbReference>
<protein>
    <submittedName>
        <fullName evidence="1">Uncharacterized protein</fullName>
    </submittedName>
</protein>
<gene>
    <name evidence="1" type="ORF">YH66_04010</name>
</gene>
<proteinExistence type="predicted"/>
<name>A0A0F6Z4R4_9CORY</name>
<keyword evidence="2" id="KW-1185">Reference proteome</keyword>
<dbReference type="GO" id="GO:0097367">
    <property type="term" value="F:carbohydrate derivative binding"/>
    <property type="evidence" value="ECO:0007669"/>
    <property type="project" value="InterPro"/>
</dbReference>
<evidence type="ECO:0000313" key="1">
    <source>
        <dbReference type="EMBL" id="AKF26777.1"/>
    </source>
</evidence>
<dbReference type="AlphaFoldDB" id="A0A0F6Z4R4"/>
<organism evidence="1 2">
    <name type="scientific">[Brevibacterium] flavum</name>
    <dbReference type="NCBI Taxonomy" id="92706"/>
    <lineage>
        <taxon>Bacteria</taxon>
        <taxon>Bacillati</taxon>
        <taxon>Actinomycetota</taxon>
        <taxon>Actinomycetes</taxon>
        <taxon>Mycobacteriales</taxon>
        <taxon>Corynebacteriaceae</taxon>
        <taxon>Corynebacterium</taxon>
    </lineage>
</organism>
<dbReference type="EMBL" id="CP011309">
    <property type="protein sequence ID" value="AKF26777.1"/>
    <property type="molecule type" value="Genomic_DNA"/>
</dbReference>
<evidence type="ECO:0000313" key="2">
    <source>
        <dbReference type="Proteomes" id="UP000034037"/>
    </source>
</evidence>
<accession>A0A0F6Z4R4</accession>
<sequence length="335" mass="36192">MVQVDNTFYDGSAYDPETVRFFDVAQEGAQVRQIGGLVAQGALSAFEGLRPRSVVVMLDGQIHRSCVRLVETLHSPMRQPLVITSTLPHYIGALDVLIVITDNGADEKALKALITASQRGVATLLIGPSSGPLIDESPQDTFVLPTLPTAAGLSPARIVASISTLLDLLEADPSIISDRLEHLADCIDEEVESLSPERDELVNPGRKLRAYVDHARIVHTGRTDVGLAIANVIAPIWTRRGLVSAVLDFPELMESLPELRGPEPITDDIFHDPFIDDEPGVVPFRAVVWAEEEPGIPDAMAQSCDGPSKGALTQALRLLVRGQSATTYSIEEKDL</sequence>
<dbReference type="GO" id="GO:1901135">
    <property type="term" value="P:carbohydrate derivative metabolic process"/>
    <property type="evidence" value="ECO:0007669"/>
    <property type="project" value="InterPro"/>
</dbReference>
<dbReference type="Proteomes" id="UP000034037">
    <property type="component" value="Chromosome"/>
</dbReference>
<dbReference type="RefSeq" id="WP_003863573.1">
    <property type="nucleotide sequence ID" value="NZ_CP011309.1"/>
</dbReference>
<dbReference type="SUPFAM" id="SSF53697">
    <property type="entry name" value="SIS domain"/>
    <property type="match status" value="1"/>
</dbReference>
<dbReference type="SMR" id="A0A0F6Z4R4"/>